<reference evidence="4" key="1">
    <citation type="submission" date="2023-03" db="EMBL/GenBank/DDBJ databases">
        <title>Massive genome expansion in bonnet fungi (Mycena s.s.) driven by repeated elements and novel gene families across ecological guilds.</title>
        <authorList>
            <consortium name="Lawrence Berkeley National Laboratory"/>
            <person name="Harder C.B."/>
            <person name="Miyauchi S."/>
            <person name="Viragh M."/>
            <person name="Kuo A."/>
            <person name="Thoen E."/>
            <person name="Andreopoulos B."/>
            <person name="Lu D."/>
            <person name="Skrede I."/>
            <person name="Drula E."/>
            <person name="Henrissat B."/>
            <person name="Morin E."/>
            <person name="Kohler A."/>
            <person name="Barry K."/>
            <person name="LaButti K."/>
            <person name="Morin E."/>
            <person name="Salamov A."/>
            <person name="Lipzen A."/>
            <person name="Mereny Z."/>
            <person name="Hegedus B."/>
            <person name="Baldrian P."/>
            <person name="Stursova M."/>
            <person name="Weitz H."/>
            <person name="Taylor A."/>
            <person name="Grigoriev I.V."/>
            <person name="Nagy L.G."/>
            <person name="Martin F."/>
            <person name="Kauserud H."/>
        </authorList>
    </citation>
    <scope>NUCLEOTIDE SEQUENCE</scope>
    <source>
        <strain evidence="4">CBHHK173m</strain>
    </source>
</reference>
<name>A0AAD6TPM9_9AGAR</name>
<evidence type="ECO:0000313" key="5">
    <source>
        <dbReference type="Proteomes" id="UP001222325"/>
    </source>
</evidence>
<proteinExistence type="predicted"/>
<dbReference type="PANTHER" id="PTHR33096:SF1">
    <property type="entry name" value="CXC1-LIKE CYSTEINE CLUSTER ASSOCIATED WITH KDZ TRANSPOSASES DOMAIN-CONTAINING PROTEIN"/>
    <property type="match status" value="1"/>
</dbReference>
<feature type="compositionally biased region" description="Low complexity" evidence="2">
    <location>
        <begin position="296"/>
        <end position="310"/>
    </location>
</feature>
<dbReference type="EMBL" id="JARJCN010000116">
    <property type="protein sequence ID" value="KAJ7073356.1"/>
    <property type="molecule type" value="Genomic_DNA"/>
</dbReference>
<dbReference type="Pfam" id="PF18803">
    <property type="entry name" value="CxC2"/>
    <property type="match status" value="1"/>
</dbReference>
<feature type="coiled-coil region" evidence="1">
    <location>
        <begin position="759"/>
        <end position="786"/>
    </location>
</feature>
<feature type="domain" description="CxC2-like cysteine cluster KDZ transposase-associated" evidence="3">
    <location>
        <begin position="145"/>
        <end position="228"/>
    </location>
</feature>
<evidence type="ECO:0000256" key="2">
    <source>
        <dbReference type="SAM" id="MobiDB-lite"/>
    </source>
</evidence>
<feature type="compositionally biased region" description="Acidic residues" evidence="2">
    <location>
        <begin position="1037"/>
        <end position="1056"/>
    </location>
</feature>
<feature type="region of interest" description="Disordered" evidence="2">
    <location>
        <begin position="288"/>
        <end position="369"/>
    </location>
</feature>
<dbReference type="Pfam" id="PF18758">
    <property type="entry name" value="KDZ"/>
    <property type="match status" value="1"/>
</dbReference>
<feature type="region of interest" description="Disordered" evidence="2">
    <location>
        <begin position="1033"/>
        <end position="1056"/>
    </location>
</feature>
<dbReference type="InterPro" id="IPR040521">
    <property type="entry name" value="KDZ"/>
</dbReference>
<feature type="compositionally biased region" description="Basic and acidic residues" evidence="2">
    <location>
        <begin position="72"/>
        <end position="87"/>
    </location>
</feature>
<keyword evidence="5" id="KW-1185">Reference proteome</keyword>
<dbReference type="PANTHER" id="PTHR33096">
    <property type="entry name" value="CXC2 DOMAIN-CONTAINING PROTEIN"/>
    <property type="match status" value="1"/>
</dbReference>
<evidence type="ECO:0000256" key="1">
    <source>
        <dbReference type="SAM" id="Coils"/>
    </source>
</evidence>
<comment type="caution">
    <text evidence="4">The sequence shown here is derived from an EMBL/GenBank/DDBJ whole genome shotgun (WGS) entry which is preliminary data.</text>
</comment>
<protein>
    <recommendedName>
        <fullName evidence="3">CxC2-like cysteine cluster KDZ transposase-associated domain-containing protein</fullName>
    </recommendedName>
</protein>
<accession>A0AAD6TPM9</accession>
<feature type="region of interest" description="Disordered" evidence="2">
    <location>
        <begin position="67"/>
        <end position="102"/>
    </location>
</feature>
<feature type="region of interest" description="Disordered" evidence="2">
    <location>
        <begin position="442"/>
        <end position="461"/>
    </location>
</feature>
<keyword evidence="1" id="KW-0175">Coiled coil</keyword>
<dbReference type="Proteomes" id="UP001222325">
    <property type="component" value="Unassembled WGS sequence"/>
</dbReference>
<organism evidence="4 5">
    <name type="scientific">Mycena belliarum</name>
    <dbReference type="NCBI Taxonomy" id="1033014"/>
    <lineage>
        <taxon>Eukaryota</taxon>
        <taxon>Fungi</taxon>
        <taxon>Dikarya</taxon>
        <taxon>Basidiomycota</taxon>
        <taxon>Agaricomycotina</taxon>
        <taxon>Agaricomycetes</taxon>
        <taxon>Agaricomycetidae</taxon>
        <taxon>Agaricales</taxon>
        <taxon>Marasmiineae</taxon>
        <taxon>Mycenaceae</taxon>
        <taxon>Mycena</taxon>
    </lineage>
</organism>
<gene>
    <name evidence="4" type="ORF">B0H15DRAFT_957268</name>
</gene>
<sequence>MAHLTARARKAAYETMQAAGSSVPVLGPHVGLNTRTKEPFHIAARPDIYLPNGRTLVQPRLPQLSYAATGNVRDDEHEGYDDRDMVAPDRTPPPDSKRHQRKRLSQWRRWQLEVIPKIIPEFTRILYKTKTLRHIDSLPLPPTPSDTCLCVKKVLKVAIVRFSAVEDVQLTICLCHPAAEQLMRCGAFPCAPILPSLAVDLRVLEFAKNLFLQIAPNTTAFATTLEQCLGSMGFQLQHQYSLRRRFGNCLQWYIHLRTATKAHYSRVIETARLHYLGIVEAPPAVDDEAAREAPLDQDVPPASPDSSPTPAQRGRHAHRNGDPRSASTTPTPPSPSPSPALRQRKRQREESPKRPRPSNPFPEPSSRTRASEYLRRRCPACFGDMKRDPSVLVDFCVCIDACFTQKRLKGKGHGGRDPPRFHPDSHFIDEEDAARTEAYVDGVRNTSAADTRHEKRQKAMRDALAEEPSDGYEHPLLRLPTSTLDACESSFTAANENREKASAQFFEDTAIMGMICRHDRVLWLVNMHSAGEKQFNVFALVEQLFQEIPRDIRVGLLYDVACGLERSCRRWGFLERYIDRLEFAVSVFHAFGHEWACQLIYHPRKRGGFGFTNGEGCERFWHSISHLIANLRICGYHNRIYTLDMQIEHADEASLKRLGKWIRRRHMHSAEKRRDAEKILAECGKPIALLRAQWALQVEAQTKPLPRRTKKKGEDAVNAVLLLRSSVKTRKTQVADLRREFLDAVMDEEPDAPLRKIAFESASEALAKAQSQLSNKEAALGVTERQSLNGLGKSQYMQLRMNARALKRRLRDRLRARKFELDRVERSFRRLVNEEKLYTHTESAVKRREPTISKVNADYNKLCREMSSLVAQGKAPRGAVAPVEIPAKGVWKLDVDDAVWEDVGLDDDQTRATEPPLWLSDEKVRSGIKAMLELDRSVEEDIRLKKERRALQVWFAEEWAVVNLAIGRAESSRDRYQLQLIRDDLVRLCATWEQRLPDLGVDIAALPPWGPSALQLATCVVDAHVAARGEDRHYDAEHDEDDEDDSEEEEEGQEEDIETLAAVGAADMYRSAQNDYL</sequence>
<dbReference type="InterPro" id="IPR041457">
    <property type="entry name" value="CxC2_KDZ-assoc"/>
</dbReference>
<feature type="compositionally biased region" description="Basic and acidic residues" evidence="2">
    <location>
        <begin position="450"/>
        <end position="461"/>
    </location>
</feature>
<evidence type="ECO:0000259" key="3">
    <source>
        <dbReference type="Pfam" id="PF18803"/>
    </source>
</evidence>
<evidence type="ECO:0000313" key="4">
    <source>
        <dbReference type="EMBL" id="KAJ7073356.1"/>
    </source>
</evidence>
<dbReference type="AlphaFoldDB" id="A0AAD6TPM9"/>